<reference evidence="1" key="1">
    <citation type="submission" date="2013-11" db="EMBL/GenBank/DDBJ databases">
        <title>Genome sequence of the fusiform rust pathogen reveals effectors for host alternation and coevolution with pine.</title>
        <authorList>
            <consortium name="DOE Joint Genome Institute"/>
            <person name="Smith K."/>
            <person name="Pendleton A."/>
            <person name="Kubisiak T."/>
            <person name="Anderson C."/>
            <person name="Salamov A."/>
            <person name="Aerts A."/>
            <person name="Riley R."/>
            <person name="Clum A."/>
            <person name="Lindquist E."/>
            <person name="Ence D."/>
            <person name="Campbell M."/>
            <person name="Kronenberg Z."/>
            <person name="Feau N."/>
            <person name="Dhillon B."/>
            <person name="Hamelin R."/>
            <person name="Burleigh J."/>
            <person name="Smith J."/>
            <person name="Yandell M."/>
            <person name="Nelson C."/>
            <person name="Grigoriev I."/>
            <person name="Davis J."/>
        </authorList>
    </citation>
    <scope>NUCLEOTIDE SEQUENCE</scope>
    <source>
        <strain evidence="1">G11</strain>
    </source>
</reference>
<evidence type="ECO:0000313" key="1">
    <source>
        <dbReference type="EMBL" id="KAG0149303.1"/>
    </source>
</evidence>
<dbReference type="Proteomes" id="UP000886653">
    <property type="component" value="Unassembled WGS sequence"/>
</dbReference>
<keyword evidence="2" id="KW-1185">Reference proteome</keyword>
<accession>A0A9P6TG18</accession>
<dbReference type="EMBL" id="MU167229">
    <property type="protein sequence ID" value="KAG0149303.1"/>
    <property type="molecule type" value="Genomic_DNA"/>
</dbReference>
<comment type="caution">
    <text evidence="1">The sequence shown here is derived from an EMBL/GenBank/DDBJ whole genome shotgun (WGS) entry which is preliminary data.</text>
</comment>
<dbReference type="AlphaFoldDB" id="A0A9P6TG18"/>
<evidence type="ECO:0000313" key="2">
    <source>
        <dbReference type="Proteomes" id="UP000886653"/>
    </source>
</evidence>
<sequence>MSVPAFMNLVKLFEDDPVIHDNSTCDQVPVWWQTLVTLANLGTLGNGGDHFHLARMFNCSEGSMVNWSKCGIDAIIDLEPNYLWWLSPT</sequence>
<organism evidence="1 2">
    <name type="scientific">Cronartium quercuum f. sp. fusiforme G11</name>
    <dbReference type="NCBI Taxonomy" id="708437"/>
    <lineage>
        <taxon>Eukaryota</taxon>
        <taxon>Fungi</taxon>
        <taxon>Dikarya</taxon>
        <taxon>Basidiomycota</taxon>
        <taxon>Pucciniomycotina</taxon>
        <taxon>Pucciniomycetes</taxon>
        <taxon>Pucciniales</taxon>
        <taxon>Coleosporiaceae</taxon>
        <taxon>Cronartium</taxon>
    </lineage>
</organism>
<gene>
    <name evidence="1" type="ORF">CROQUDRAFT_653883</name>
</gene>
<proteinExistence type="predicted"/>
<name>A0A9P6TG18_9BASI</name>
<protein>
    <submittedName>
        <fullName evidence="1">Uncharacterized protein</fullName>
    </submittedName>
</protein>